<dbReference type="InterPro" id="IPR036465">
    <property type="entry name" value="vWFA_dom_sf"/>
</dbReference>
<evidence type="ECO:0000313" key="3">
    <source>
        <dbReference type="Proteomes" id="UP000000343"/>
    </source>
</evidence>
<dbReference type="Proteomes" id="UP000000343">
    <property type="component" value="Plasmid pACIX901"/>
</dbReference>
<dbReference type="Gene3D" id="3.40.50.410">
    <property type="entry name" value="von Willebrand factor, type A domain"/>
    <property type="match status" value="1"/>
</dbReference>
<dbReference type="InterPro" id="IPR011392">
    <property type="entry name" value="Tellurite-R_TerY"/>
</dbReference>
<geneLocation type="plasmid" evidence="2 3">
    <name>pACIX901</name>
</geneLocation>
<dbReference type="Pfam" id="PF00092">
    <property type="entry name" value="VWA"/>
    <property type="match status" value="1"/>
</dbReference>
<feature type="domain" description="VWFA" evidence="1">
    <location>
        <begin position="15"/>
        <end position="168"/>
    </location>
</feature>
<dbReference type="EMBL" id="CP002481">
    <property type="protein sequence ID" value="ADW70947.1"/>
    <property type="molecule type" value="Genomic_DNA"/>
</dbReference>
<dbReference type="SUPFAM" id="SSF53300">
    <property type="entry name" value="vWA-like"/>
    <property type="match status" value="1"/>
</dbReference>
<reference evidence="3" key="1">
    <citation type="submission" date="2011-01" db="EMBL/GenBank/DDBJ databases">
        <title>Complete sequence of plasmid1 of Acidobacterium sp. MP5ACTX9.</title>
        <authorList>
            <consortium name="US DOE Joint Genome Institute"/>
            <person name="Lucas S."/>
            <person name="Copeland A."/>
            <person name="Lapidus A."/>
            <person name="Cheng J.-F."/>
            <person name="Goodwin L."/>
            <person name="Pitluck S."/>
            <person name="Teshima H."/>
            <person name="Detter J.C."/>
            <person name="Han C."/>
            <person name="Tapia R."/>
            <person name="Land M."/>
            <person name="Hauser L."/>
            <person name="Kyrpides N."/>
            <person name="Ivanova N."/>
            <person name="Ovchinnikova G."/>
            <person name="Pagani I."/>
            <person name="Rawat S.R."/>
            <person name="Mannisto M."/>
            <person name="Haggblom M.M."/>
            <person name="Woyke T."/>
        </authorList>
    </citation>
    <scope>NUCLEOTIDE SEQUENCE [LARGE SCALE GENOMIC DNA]</scope>
    <source>
        <strain evidence="3">MP5ACTX9</strain>
        <plasmid evidence="3">Plasmid pACIX901</plasmid>
    </source>
</reference>
<name>E8X663_GRATM</name>
<dbReference type="InterPro" id="IPR002035">
    <property type="entry name" value="VWF_A"/>
</dbReference>
<dbReference type="PROSITE" id="PS50234">
    <property type="entry name" value="VWFA"/>
    <property type="match status" value="1"/>
</dbReference>
<dbReference type="RefSeq" id="WP_013572859.1">
    <property type="nucleotide sequence ID" value="NC_015057.1"/>
</dbReference>
<accession>E8X663</accession>
<evidence type="ECO:0000313" key="2">
    <source>
        <dbReference type="EMBL" id="ADW70947.1"/>
    </source>
</evidence>
<dbReference type="SMART" id="SM00327">
    <property type="entry name" value="VWA"/>
    <property type="match status" value="1"/>
</dbReference>
<gene>
    <name evidence="2" type="ordered locus">AciX9_4167</name>
</gene>
<evidence type="ECO:0000259" key="1">
    <source>
        <dbReference type="PROSITE" id="PS50234"/>
    </source>
</evidence>
<proteinExistence type="predicted"/>
<dbReference type="KEGG" id="acm:AciX9_4167"/>
<dbReference type="PIRSF" id="PIRSF020634">
    <property type="entry name" value="TerY_vWA"/>
    <property type="match status" value="1"/>
</dbReference>
<sequence length="213" mass="23122">MLNLEFATNPDPRCACIFLLDTSGSMKGAPIDALNEGLRSFEHDIQDDALARRRVEIAIITFGGITRQIQPWVSAGAFQAPVLTTGGGTPMGEAMYEGVRMINIRKAEYKAAGLSYYQPWVFLITDGTPTDEWLQAAAVVRRETAARGLTFFAVGVGDADMDTLKAITDRVLKLDGLSFRELFLWVSASQKGISRSKADEQTALPAVTFGSPA</sequence>
<dbReference type="OrthoDB" id="9806395at2"/>
<keyword evidence="3" id="KW-1185">Reference proteome</keyword>
<dbReference type="AlphaFoldDB" id="E8X663"/>
<keyword evidence="2" id="KW-0614">Plasmid</keyword>
<dbReference type="HOGENOM" id="CLU_082324_2_0_0"/>
<organism evidence="3">
    <name type="scientific">Granulicella tundricola (strain ATCC BAA-1859 / DSM 23138 / MP5ACTX9)</name>
    <dbReference type="NCBI Taxonomy" id="1198114"/>
    <lineage>
        <taxon>Bacteria</taxon>
        <taxon>Pseudomonadati</taxon>
        <taxon>Acidobacteriota</taxon>
        <taxon>Terriglobia</taxon>
        <taxon>Terriglobales</taxon>
        <taxon>Acidobacteriaceae</taxon>
        <taxon>Granulicella</taxon>
    </lineage>
</organism>
<protein>
    <submittedName>
        <fullName evidence="2">von Willebrand factor type A</fullName>
    </submittedName>
</protein>